<keyword evidence="3" id="KW-1185">Reference proteome</keyword>
<evidence type="ECO:0000313" key="2">
    <source>
        <dbReference type="EMBL" id="CAL8114672.1"/>
    </source>
</evidence>
<evidence type="ECO:0000313" key="3">
    <source>
        <dbReference type="Proteomes" id="UP001642540"/>
    </source>
</evidence>
<accession>A0ABP1QYQ9</accession>
<reference evidence="2 3" key="1">
    <citation type="submission" date="2024-08" db="EMBL/GenBank/DDBJ databases">
        <authorList>
            <person name="Cucini C."/>
            <person name="Frati F."/>
        </authorList>
    </citation>
    <scope>NUCLEOTIDE SEQUENCE [LARGE SCALE GENOMIC DNA]</scope>
</reference>
<feature type="transmembrane region" description="Helical" evidence="1">
    <location>
        <begin position="247"/>
        <end position="274"/>
    </location>
</feature>
<evidence type="ECO:0008006" key="4">
    <source>
        <dbReference type="Google" id="ProtNLM"/>
    </source>
</evidence>
<protein>
    <recommendedName>
        <fullName evidence="4">Gustatory receptor</fullName>
    </recommendedName>
</protein>
<proteinExistence type="predicted"/>
<gene>
    <name evidence="2" type="ORF">ODALV1_LOCUS16562</name>
</gene>
<feature type="transmembrane region" description="Helical" evidence="1">
    <location>
        <begin position="43"/>
        <end position="63"/>
    </location>
</feature>
<name>A0ABP1QYQ9_9HEXA</name>
<feature type="transmembrane region" description="Helical" evidence="1">
    <location>
        <begin position="280"/>
        <end position="302"/>
    </location>
</feature>
<keyword evidence="1" id="KW-0812">Transmembrane</keyword>
<organism evidence="2 3">
    <name type="scientific">Orchesella dallaii</name>
    <dbReference type="NCBI Taxonomy" id="48710"/>
    <lineage>
        <taxon>Eukaryota</taxon>
        <taxon>Metazoa</taxon>
        <taxon>Ecdysozoa</taxon>
        <taxon>Arthropoda</taxon>
        <taxon>Hexapoda</taxon>
        <taxon>Collembola</taxon>
        <taxon>Entomobryomorpha</taxon>
        <taxon>Entomobryoidea</taxon>
        <taxon>Orchesellidae</taxon>
        <taxon>Orchesellinae</taxon>
        <taxon>Orchesella</taxon>
    </lineage>
</organism>
<feature type="transmembrane region" description="Helical" evidence="1">
    <location>
        <begin position="75"/>
        <end position="95"/>
    </location>
</feature>
<evidence type="ECO:0000256" key="1">
    <source>
        <dbReference type="SAM" id="Phobius"/>
    </source>
</evidence>
<dbReference type="EMBL" id="CAXLJM020000050">
    <property type="protein sequence ID" value="CAL8114672.1"/>
    <property type="molecule type" value="Genomic_DNA"/>
</dbReference>
<comment type="caution">
    <text evidence="2">The sequence shown here is derived from an EMBL/GenBank/DDBJ whole genome shotgun (WGS) entry which is preliminary data.</text>
</comment>
<keyword evidence="1" id="KW-0472">Membrane</keyword>
<dbReference type="Proteomes" id="UP001642540">
    <property type="component" value="Unassembled WGS sequence"/>
</dbReference>
<keyword evidence="1" id="KW-1133">Transmembrane helix</keyword>
<sequence length="376" mass="42115">MLLHSGLHASLVKIHRSIQFAPAFPYAWDDKTRRVHIIREQQLWKLWLIIILGLLIINCYALREYINQWDFVNANTQVSSILALSVVSIVQWFLCDRAESSAKFLNGMLDMEAEIGRKGFVVQEMKIPKLICEILVHIEAITPIFVGIGSGLMPCSPPNLIVPLNPSCSHTGKKILDSKSILSKCIEFILLSTLNGIFWKAALGIGTAWTIHILVGCQSQCLALKKLERYPGFNGRIQLLNIMFNEVYVGTVFVVVAGCSCALTAFAYALLQIYISPSDFPVPVIIWFLLMLVDSSIVLLYISKIAGSVFSISKDMLQKQHSALSASARGRLQRRVLNSWKPIKVSFGLCNFIDDKTPLKLLEFSVARFVDLILMD</sequence>